<proteinExistence type="predicted"/>
<accession>X1T7J2</accession>
<dbReference type="AlphaFoldDB" id="X1T7J2"/>
<feature type="non-terminal residue" evidence="2">
    <location>
        <position position="79"/>
    </location>
</feature>
<evidence type="ECO:0000256" key="1">
    <source>
        <dbReference type="SAM" id="MobiDB-lite"/>
    </source>
</evidence>
<dbReference type="PROSITE" id="PS51257">
    <property type="entry name" value="PROKAR_LIPOPROTEIN"/>
    <property type="match status" value="1"/>
</dbReference>
<gene>
    <name evidence="2" type="ORF">S12H4_17148</name>
</gene>
<organism evidence="2">
    <name type="scientific">marine sediment metagenome</name>
    <dbReference type="NCBI Taxonomy" id="412755"/>
    <lineage>
        <taxon>unclassified sequences</taxon>
        <taxon>metagenomes</taxon>
        <taxon>ecological metagenomes</taxon>
    </lineage>
</organism>
<sequence>MRTQKQTTYSSLKIGIFLLGMLLVSACSSRKTPISAQEEAAAASATISITPQVTLAEETAENLPTAEPTEPPVVLAEEG</sequence>
<reference evidence="2" key="1">
    <citation type="journal article" date="2014" name="Front. Microbiol.">
        <title>High frequency of phylogenetically diverse reductive dehalogenase-homologous genes in deep subseafloor sedimentary metagenomes.</title>
        <authorList>
            <person name="Kawai M."/>
            <person name="Futagami T."/>
            <person name="Toyoda A."/>
            <person name="Takaki Y."/>
            <person name="Nishi S."/>
            <person name="Hori S."/>
            <person name="Arai W."/>
            <person name="Tsubouchi T."/>
            <person name="Morono Y."/>
            <person name="Uchiyama I."/>
            <person name="Ito T."/>
            <person name="Fujiyama A."/>
            <person name="Inagaki F."/>
            <person name="Takami H."/>
        </authorList>
    </citation>
    <scope>NUCLEOTIDE SEQUENCE</scope>
    <source>
        <strain evidence="2">Expedition CK06-06</strain>
    </source>
</reference>
<evidence type="ECO:0000313" key="2">
    <source>
        <dbReference type="EMBL" id="GAI83495.1"/>
    </source>
</evidence>
<protein>
    <submittedName>
        <fullName evidence="2">Uncharacterized protein</fullName>
    </submittedName>
</protein>
<name>X1T7J2_9ZZZZ</name>
<feature type="region of interest" description="Disordered" evidence="1">
    <location>
        <begin position="60"/>
        <end position="79"/>
    </location>
</feature>
<dbReference type="EMBL" id="BARW01008350">
    <property type="protein sequence ID" value="GAI83495.1"/>
    <property type="molecule type" value="Genomic_DNA"/>
</dbReference>
<comment type="caution">
    <text evidence="2">The sequence shown here is derived from an EMBL/GenBank/DDBJ whole genome shotgun (WGS) entry which is preliminary data.</text>
</comment>